<dbReference type="GO" id="GO:0016020">
    <property type="term" value="C:membrane"/>
    <property type="evidence" value="ECO:0007669"/>
    <property type="project" value="UniProtKB-SubCell"/>
</dbReference>
<protein>
    <submittedName>
        <fullName evidence="2">Uncharacterized protein</fullName>
    </submittedName>
</protein>
<sequence>MEADKKDFAEQHSLKEKGNLMDLVDPRLGLDFNKEEIMVMINMAFLCTNVSPTVKPTMSLVVNMLEGKTIVQDIVYDPNAPCDDLKLKEMEEHYHYIQEKSMGLALL</sequence>
<evidence type="ECO:0000313" key="3">
    <source>
        <dbReference type="Proteomes" id="UP000009183"/>
    </source>
</evidence>
<proteinExistence type="predicted"/>
<dbReference type="Gene3D" id="1.10.510.10">
    <property type="entry name" value="Transferase(Phosphotransferase) domain 1"/>
    <property type="match status" value="1"/>
</dbReference>
<dbReference type="AlphaFoldDB" id="F6HBW9"/>
<dbReference type="PANTHER" id="PTHR48006:SF81">
    <property type="entry name" value="PROTEIN KINASE DOMAIN-CONTAINING PROTEIN"/>
    <property type="match status" value="1"/>
</dbReference>
<dbReference type="HOGENOM" id="CLU_2214818_0_0_1"/>
<comment type="subcellular location">
    <subcellularLocation>
        <location evidence="1">Membrane</location>
        <topology evidence="1">Single-pass type I membrane protein</topology>
    </subcellularLocation>
</comment>
<dbReference type="InterPro" id="IPR051824">
    <property type="entry name" value="LRR_Rcpt-Like_S/T_Kinase"/>
</dbReference>
<dbReference type="PANTHER" id="PTHR48006">
    <property type="entry name" value="LEUCINE-RICH REPEAT-CONTAINING PROTEIN DDB_G0281931-RELATED"/>
    <property type="match status" value="1"/>
</dbReference>
<dbReference type="Proteomes" id="UP000009183">
    <property type="component" value="Chromosome 9"/>
</dbReference>
<dbReference type="EMBL" id="FN595513">
    <property type="protein sequence ID" value="CCB49687.1"/>
    <property type="molecule type" value="Genomic_DNA"/>
</dbReference>
<organism evidence="2 3">
    <name type="scientific">Vitis vinifera</name>
    <name type="common">Grape</name>
    <dbReference type="NCBI Taxonomy" id="29760"/>
    <lineage>
        <taxon>Eukaryota</taxon>
        <taxon>Viridiplantae</taxon>
        <taxon>Streptophyta</taxon>
        <taxon>Embryophyta</taxon>
        <taxon>Tracheophyta</taxon>
        <taxon>Spermatophyta</taxon>
        <taxon>Magnoliopsida</taxon>
        <taxon>eudicotyledons</taxon>
        <taxon>Gunneridae</taxon>
        <taxon>Pentapetalae</taxon>
        <taxon>rosids</taxon>
        <taxon>Vitales</taxon>
        <taxon>Vitaceae</taxon>
        <taxon>Viteae</taxon>
        <taxon>Vitis</taxon>
    </lineage>
</organism>
<gene>
    <name evidence="2" type="ordered locus">VIT_09s0018g00930</name>
</gene>
<dbReference type="InParanoid" id="F6HBW9"/>
<dbReference type="PaxDb" id="29760-VIT_09s0018g00930.t01"/>
<name>F6HBW9_VITVI</name>
<evidence type="ECO:0000313" key="2">
    <source>
        <dbReference type="EMBL" id="CCB49687.1"/>
    </source>
</evidence>
<accession>F6HBW9</accession>
<keyword evidence="3" id="KW-1185">Reference proteome</keyword>
<reference evidence="3" key="1">
    <citation type="journal article" date="2007" name="Nature">
        <title>The grapevine genome sequence suggests ancestral hexaploidization in major angiosperm phyla.</title>
        <authorList>
            <consortium name="The French-Italian Public Consortium for Grapevine Genome Characterization."/>
            <person name="Jaillon O."/>
            <person name="Aury J.-M."/>
            <person name="Noel B."/>
            <person name="Policriti A."/>
            <person name="Clepet C."/>
            <person name="Casagrande A."/>
            <person name="Choisne N."/>
            <person name="Aubourg S."/>
            <person name="Vitulo N."/>
            <person name="Jubin C."/>
            <person name="Vezzi A."/>
            <person name="Legeai F."/>
            <person name="Hugueney P."/>
            <person name="Dasilva C."/>
            <person name="Horner D."/>
            <person name="Mica E."/>
            <person name="Jublot D."/>
            <person name="Poulain J."/>
            <person name="Bruyere C."/>
            <person name="Billault A."/>
            <person name="Segurens B."/>
            <person name="Gouyvenoux M."/>
            <person name="Ugarte E."/>
            <person name="Cattonaro F."/>
            <person name="Anthouard V."/>
            <person name="Vico V."/>
            <person name="Del Fabbro C."/>
            <person name="Alaux M."/>
            <person name="Di Gaspero G."/>
            <person name="Dumas V."/>
            <person name="Felice N."/>
            <person name="Paillard S."/>
            <person name="Juman I."/>
            <person name="Moroldo M."/>
            <person name="Scalabrin S."/>
            <person name="Canaguier A."/>
            <person name="Le Clainche I."/>
            <person name="Malacrida G."/>
            <person name="Durand E."/>
            <person name="Pesole G."/>
            <person name="Laucou V."/>
            <person name="Chatelet P."/>
            <person name="Merdinoglu D."/>
            <person name="Delledonne M."/>
            <person name="Pezzotti M."/>
            <person name="Lecharny A."/>
            <person name="Scarpelli C."/>
            <person name="Artiguenave F."/>
            <person name="Pe M.E."/>
            <person name="Valle G."/>
            <person name="Morgante M."/>
            <person name="Caboche M."/>
            <person name="Adam-Blondon A.-F."/>
            <person name="Weissenbach J."/>
            <person name="Quetier F."/>
            <person name="Wincker P."/>
        </authorList>
    </citation>
    <scope>NUCLEOTIDE SEQUENCE [LARGE SCALE GENOMIC DNA]</scope>
    <source>
        <strain evidence="3">cv. Pinot noir / PN40024</strain>
    </source>
</reference>
<evidence type="ECO:0000256" key="1">
    <source>
        <dbReference type="ARBA" id="ARBA00004479"/>
    </source>
</evidence>